<feature type="region of interest" description="Disordered" evidence="1">
    <location>
        <begin position="643"/>
        <end position="663"/>
    </location>
</feature>
<organism evidence="3 4">
    <name type="scientific">Dunaliella salina</name>
    <name type="common">Green alga</name>
    <name type="synonym">Protococcus salinus</name>
    <dbReference type="NCBI Taxonomy" id="3046"/>
    <lineage>
        <taxon>Eukaryota</taxon>
        <taxon>Viridiplantae</taxon>
        <taxon>Chlorophyta</taxon>
        <taxon>core chlorophytes</taxon>
        <taxon>Chlorophyceae</taxon>
        <taxon>CS clade</taxon>
        <taxon>Chlamydomonadales</taxon>
        <taxon>Dunaliellaceae</taxon>
        <taxon>Dunaliella</taxon>
    </lineage>
</organism>
<dbReference type="InterPro" id="IPR008557">
    <property type="entry name" value="PhoX"/>
</dbReference>
<evidence type="ECO:0000256" key="1">
    <source>
        <dbReference type="SAM" id="MobiDB-lite"/>
    </source>
</evidence>
<evidence type="ECO:0000313" key="3">
    <source>
        <dbReference type="EMBL" id="KAF5829052.1"/>
    </source>
</evidence>
<accession>A0ABQ7G3B2</accession>
<dbReference type="PANTHER" id="PTHR35399">
    <property type="entry name" value="SLR8030 PROTEIN"/>
    <property type="match status" value="1"/>
</dbReference>
<dbReference type="Proteomes" id="UP000815325">
    <property type="component" value="Unassembled WGS sequence"/>
</dbReference>
<keyword evidence="2" id="KW-0732">Signal</keyword>
<evidence type="ECO:0008006" key="5">
    <source>
        <dbReference type="Google" id="ProtNLM"/>
    </source>
</evidence>
<dbReference type="EMBL" id="MU070210">
    <property type="protein sequence ID" value="KAF5829052.1"/>
    <property type="molecule type" value="Genomic_DNA"/>
</dbReference>
<feature type="chain" id="PRO_5046581748" description="Alkaline phosphatase" evidence="2">
    <location>
        <begin position="22"/>
        <end position="685"/>
    </location>
</feature>
<keyword evidence="4" id="KW-1185">Reference proteome</keyword>
<gene>
    <name evidence="3" type="ORF">DUNSADRAFT_16636</name>
</gene>
<dbReference type="PANTHER" id="PTHR35399:SF2">
    <property type="entry name" value="DUF839 DOMAIN-CONTAINING PROTEIN"/>
    <property type="match status" value="1"/>
</dbReference>
<feature type="signal peptide" evidence="2">
    <location>
        <begin position="1"/>
        <end position="21"/>
    </location>
</feature>
<comment type="caution">
    <text evidence="3">The sequence shown here is derived from an EMBL/GenBank/DDBJ whole genome shotgun (WGS) entry which is preliminary data.</text>
</comment>
<sequence length="685" mass="75317">MRSAAFLALVVCLGVAQQACAEGGRALKVQTKEEATVEIPKLDGTFNVIMRVGDQLKGPDGKVATLGLVIDSKGAPVLNNVGKPMLDDGPDFMSYTRVDGKLYGIVQFETSPAPYYVLELSESNDGHLGAVSLQAVNASEWEGSIRPCAGSITPWNTHLGGEETYLNVRHIEEDLKNNEIPRGYDGGHMLAMMAYKGVYLLEEGTSGEKPKMNANMYGVEAEFIQPDEADVYFKKVMKEFKPYMYGHNVEIAIKDGKPTFSKILSLGRSSFEAGYVFPDRKTVYLTDDAKGGGLLKFIADTPSDLSKGEMFAAKINQTNAAEPGEPLPASLEGEITWISLGRLDHDILLKEARKPIGEFAFSDIFSAIPVDFDEATNVRSCADAAYKLVFWDRNWECLKLNMETPNVEMLAAGLETRRYISYVGGTTEFNKMEGLTHHQLGDKNQLFLAISYQEKAMTNDTKWSQLSDIKVEENYCGCVYAIDLDQDYNAYKISAEVCGEMTTLANEPTCSMDKPSNPDNLNMMNGYPWLVVSEDSSNRHQDLLMMHNVDTKENIAVAAAETTGSEVTAGWFHEMEGSKYSYVTANYQVDTRAPLGYLGPFALEGVKEVTWQPNRLFDAKYMNPYSPFYADTRDAPFEQFGAEAQQPSTNPPSSPAATPDNGASRMGVGSAVFAILASLLALAMH</sequence>
<evidence type="ECO:0000313" key="4">
    <source>
        <dbReference type="Proteomes" id="UP000815325"/>
    </source>
</evidence>
<evidence type="ECO:0000256" key="2">
    <source>
        <dbReference type="SAM" id="SignalP"/>
    </source>
</evidence>
<reference evidence="3" key="1">
    <citation type="submission" date="2017-08" db="EMBL/GenBank/DDBJ databases">
        <authorList>
            <person name="Polle J.E."/>
            <person name="Barry K."/>
            <person name="Cushman J."/>
            <person name="Schmutz J."/>
            <person name="Tran D."/>
            <person name="Hathwaick L.T."/>
            <person name="Yim W.C."/>
            <person name="Jenkins J."/>
            <person name="Mckie-Krisberg Z.M."/>
            <person name="Prochnik S."/>
            <person name="Lindquist E."/>
            <person name="Dockter R.B."/>
            <person name="Adam C."/>
            <person name="Molina H."/>
            <person name="Bunkerborg J."/>
            <person name="Jin E."/>
            <person name="Buchheim M."/>
            <person name="Magnuson J."/>
        </authorList>
    </citation>
    <scope>NUCLEOTIDE SEQUENCE</scope>
    <source>
        <strain evidence="3">CCAP 19/18</strain>
    </source>
</reference>
<name>A0ABQ7G3B2_DUNSA</name>
<dbReference type="Pfam" id="PF05787">
    <property type="entry name" value="PhoX"/>
    <property type="match status" value="1"/>
</dbReference>
<protein>
    <recommendedName>
        <fullName evidence="5">Alkaline phosphatase</fullName>
    </recommendedName>
</protein>
<proteinExistence type="predicted"/>